<feature type="signal peptide" evidence="1">
    <location>
        <begin position="1"/>
        <end position="25"/>
    </location>
</feature>
<evidence type="ECO:0000256" key="1">
    <source>
        <dbReference type="SAM" id="SignalP"/>
    </source>
</evidence>
<reference evidence="2 3" key="1">
    <citation type="submission" date="2016-11" db="EMBL/GenBank/DDBJ databases">
        <authorList>
            <person name="Jaros S."/>
            <person name="Januszkiewicz K."/>
            <person name="Wedrychowicz H."/>
        </authorList>
    </citation>
    <scope>NUCLEOTIDE SEQUENCE [LARGE SCALE GENOMIC DNA]</scope>
    <source>
        <strain evidence="2 3">DSM 22153</strain>
    </source>
</reference>
<accession>A0A1M7GEF8</accession>
<evidence type="ECO:0000313" key="2">
    <source>
        <dbReference type="EMBL" id="SHM14601.1"/>
    </source>
</evidence>
<keyword evidence="1" id="KW-0732">Signal</keyword>
<organism evidence="2 3">
    <name type="scientific">Roseibium suaedae</name>
    <dbReference type="NCBI Taxonomy" id="735517"/>
    <lineage>
        <taxon>Bacteria</taxon>
        <taxon>Pseudomonadati</taxon>
        <taxon>Pseudomonadota</taxon>
        <taxon>Alphaproteobacteria</taxon>
        <taxon>Hyphomicrobiales</taxon>
        <taxon>Stappiaceae</taxon>
        <taxon>Roseibium</taxon>
    </lineage>
</organism>
<feature type="chain" id="PRO_5012839259" description="Lipoprotein" evidence="1">
    <location>
        <begin position="26"/>
        <end position="169"/>
    </location>
</feature>
<proteinExistence type="predicted"/>
<dbReference type="PROSITE" id="PS51257">
    <property type="entry name" value="PROKAR_LIPOPROTEIN"/>
    <property type="match status" value="1"/>
</dbReference>
<dbReference type="RefSeq" id="WP_073012259.1">
    <property type="nucleotide sequence ID" value="NZ_FRBW01000002.1"/>
</dbReference>
<evidence type="ECO:0000313" key="3">
    <source>
        <dbReference type="Proteomes" id="UP000186002"/>
    </source>
</evidence>
<evidence type="ECO:0008006" key="4">
    <source>
        <dbReference type="Google" id="ProtNLM"/>
    </source>
</evidence>
<protein>
    <recommendedName>
        <fullName evidence="4">Lipoprotein</fullName>
    </recommendedName>
</protein>
<dbReference type="Proteomes" id="UP000186002">
    <property type="component" value="Unassembled WGS sequence"/>
</dbReference>
<dbReference type="OrthoDB" id="7676997at2"/>
<sequence>MRQLKTLLQLTAVTGLMGLAACVSSSPRQQAPAGPAQPTLDVPAGAQSVNIAADPATIRATLIASAQQKGTPVIQDQANMVVMERVMSGANPALDAEFGPSDNGTRVIRIRVRFTGSGCQTLAVQDVAVVNNVHTALEQSFVLPGNPNTMESLNGLKRDAERKSACPRV</sequence>
<dbReference type="AlphaFoldDB" id="A0A1M7GEF8"/>
<keyword evidence="3" id="KW-1185">Reference proteome</keyword>
<name>A0A1M7GEF8_9HYPH</name>
<gene>
    <name evidence="2" type="ORF">SAMN05444272_1899</name>
</gene>
<dbReference type="STRING" id="735517.SAMN05444272_1899"/>
<dbReference type="EMBL" id="FRBW01000002">
    <property type="protein sequence ID" value="SHM14601.1"/>
    <property type="molecule type" value="Genomic_DNA"/>
</dbReference>